<organism evidence="1 2">
    <name type="scientific">Prunus dulcis</name>
    <name type="common">Almond</name>
    <name type="synonym">Amygdalus dulcis</name>
    <dbReference type="NCBI Taxonomy" id="3755"/>
    <lineage>
        <taxon>Eukaryota</taxon>
        <taxon>Viridiplantae</taxon>
        <taxon>Streptophyta</taxon>
        <taxon>Embryophyta</taxon>
        <taxon>Tracheophyta</taxon>
        <taxon>Spermatophyta</taxon>
        <taxon>Magnoliopsida</taxon>
        <taxon>eudicotyledons</taxon>
        <taxon>Gunneridae</taxon>
        <taxon>Pentapetalae</taxon>
        <taxon>rosids</taxon>
        <taxon>fabids</taxon>
        <taxon>Rosales</taxon>
        <taxon>Rosaceae</taxon>
        <taxon>Amygdaloideae</taxon>
        <taxon>Amygdaleae</taxon>
        <taxon>Prunus</taxon>
    </lineage>
</organism>
<accession>A0AAD4UXJ6</accession>
<keyword evidence="2" id="KW-1185">Reference proteome</keyword>
<dbReference type="EMBL" id="JAJFAZ020000008">
    <property type="protein sequence ID" value="KAI5313577.1"/>
    <property type="molecule type" value="Genomic_DNA"/>
</dbReference>
<sequence>MTEENTVNVQQQNPKLDSQEEDFNNIFRDIVGSIPVYYNHEILPTHKKIQQLKEAVDYWIEKADTRRDMMQTAIESCIKKNSFIKKYGLKKKI</sequence>
<evidence type="ECO:0000313" key="2">
    <source>
        <dbReference type="Proteomes" id="UP001054821"/>
    </source>
</evidence>
<reference evidence="1 2" key="1">
    <citation type="journal article" date="2022" name="G3 (Bethesda)">
        <title>Whole-genome sequence and methylome profiling of the almond [Prunus dulcis (Mill.) D.A. Webb] cultivar 'Nonpareil'.</title>
        <authorList>
            <person name="D'Amico-Willman K.M."/>
            <person name="Ouma W.Z."/>
            <person name="Meulia T."/>
            <person name="Sideli G.M."/>
            <person name="Gradziel T.M."/>
            <person name="Fresnedo-Ramirez J."/>
        </authorList>
    </citation>
    <scope>NUCLEOTIDE SEQUENCE [LARGE SCALE GENOMIC DNA]</scope>
    <source>
        <strain evidence="1">Clone GOH B32 T37-40</strain>
    </source>
</reference>
<dbReference type="Proteomes" id="UP001054821">
    <property type="component" value="Chromosome 8"/>
</dbReference>
<proteinExistence type="predicted"/>
<evidence type="ECO:0000313" key="1">
    <source>
        <dbReference type="EMBL" id="KAI5313577.1"/>
    </source>
</evidence>
<protein>
    <submittedName>
        <fullName evidence="1">Uncharacterized protein</fullName>
    </submittedName>
</protein>
<comment type="caution">
    <text evidence="1">The sequence shown here is derived from an EMBL/GenBank/DDBJ whole genome shotgun (WGS) entry which is preliminary data.</text>
</comment>
<dbReference type="AlphaFoldDB" id="A0AAD4UXJ6"/>
<name>A0AAD4UXJ6_PRUDU</name>
<gene>
    <name evidence="1" type="ORF">L3X38_042753</name>
</gene>